<keyword evidence="2" id="KW-1185">Reference proteome</keyword>
<proteinExistence type="predicted"/>
<evidence type="ECO:0000313" key="1">
    <source>
        <dbReference type="EMBL" id="KAJ3204922.1"/>
    </source>
</evidence>
<dbReference type="EMBL" id="JADGJW010001252">
    <property type="protein sequence ID" value="KAJ3204922.1"/>
    <property type="molecule type" value="Genomic_DNA"/>
</dbReference>
<organism evidence="1 2">
    <name type="scientific">Clydaea vesicula</name>
    <dbReference type="NCBI Taxonomy" id="447962"/>
    <lineage>
        <taxon>Eukaryota</taxon>
        <taxon>Fungi</taxon>
        <taxon>Fungi incertae sedis</taxon>
        <taxon>Chytridiomycota</taxon>
        <taxon>Chytridiomycota incertae sedis</taxon>
        <taxon>Chytridiomycetes</taxon>
        <taxon>Lobulomycetales</taxon>
        <taxon>Lobulomycetaceae</taxon>
        <taxon>Clydaea</taxon>
    </lineage>
</organism>
<reference evidence="1" key="1">
    <citation type="submission" date="2020-05" db="EMBL/GenBank/DDBJ databases">
        <title>Phylogenomic resolution of chytrid fungi.</title>
        <authorList>
            <person name="Stajich J.E."/>
            <person name="Amses K."/>
            <person name="Simmons R."/>
            <person name="Seto K."/>
            <person name="Myers J."/>
            <person name="Bonds A."/>
            <person name="Quandt C.A."/>
            <person name="Barry K."/>
            <person name="Liu P."/>
            <person name="Grigoriev I."/>
            <person name="Longcore J.E."/>
            <person name="James T.Y."/>
        </authorList>
    </citation>
    <scope>NUCLEOTIDE SEQUENCE</scope>
    <source>
        <strain evidence="1">JEL0476</strain>
    </source>
</reference>
<name>A0AAD5TUE2_9FUNG</name>
<gene>
    <name evidence="1" type="ORF">HK099_000987</name>
</gene>
<accession>A0AAD5TUE2</accession>
<dbReference type="AlphaFoldDB" id="A0AAD5TUE2"/>
<dbReference type="Proteomes" id="UP001211065">
    <property type="component" value="Unassembled WGS sequence"/>
</dbReference>
<evidence type="ECO:0000313" key="2">
    <source>
        <dbReference type="Proteomes" id="UP001211065"/>
    </source>
</evidence>
<comment type="caution">
    <text evidence="1">The sequence shown here is derived from an EMBL/GenBank/DDBJ whole genome shotgun (WGS) entry which is preliminary data.</text>
</comment>
<protein>
    <submittedName>
        <fullName evidence="1">Uncharacterized protein</fullName>
    </submittedName>
</protein>
<sequence length="316" mass="36781">MRKTMGRIKNVKKRKKILNELASENLVKENKSSQLFSMLKFTFNRLFNNTLESIIPKEEEINKLNNDVKIKDEAIKGVLEAEKFLTAEKLKREFEEDEKLELERLPELPTKVASRIIPASNSDAENVIQLMPIQFDESNDWRIDGIDTKEVPISIQHLFQRSADSKYPLQYLSPTREGLLYSKTEIEVIQKETQHYVDKEFDFSTVSTSSMHNMTLYSSNNEKNQSENTMQKKITRITETEKISVCKEFVVRKGVIEKLKLTILETLIEPKISPEEDELFKSLSISKTLLNFEKRYDEFLNLTCITIIKGKKILFG</sequence>